<dbReference type="PANTHER" id="PTHR30096">
    <property type="entry name" value="4,5-DOPA DIOXYGENASE EXTRADIOL-LIKE PROTEIN"/>
    <property type="match status" value="1"/>
</dbReference>
<name>A0ABU5ZH72_9BACL</name>
<organism evidence="3 4">
    <name type="scientific">Ferviditalea candida</name>
    <dbReference type="NCBI Taxonomy" id="3108399"/>
    <lineage>
        <taxon>Bacteria</taxon>
        <taxon>Bacillati</taxon>
        <taxon>Bacillota</taxon>
        <taxon>Bacilli</taxon>
        <taxon>Bacillales</taxon>
        <taxon>Paenibacillaceae</taxon>
        <taxon>Ferviditalea</taxon>
    </lineage>
</organism>
<dbReference type="InterPro" id="IPR004183">
    <property type="entry name" value="Xdiol_dOase_suB"/>
</dbReference>
<dbReference type="Proteomes" id="UP001310386">
    <property type="component" value="Unassembled WGS sequence"/>
</dbReference>
<comment type="caution">
    <text evidence="3">The sequence shown here is derived from an EMBL/GenBank/DDBJ whole genome shotgun (WGS) entry which is preliminary data.</text>
</comment>
<protein>
    <submittedName>
        <fullName evidence="3">Extradiol ring-cleavage dioxygenase</fullName>
    </submittedName>
</protein>
<gene>
    <name evidence="3" type="ORF">VF724_07820</name>
</gene>
<keyword evidence="4" id="KW-1185">Reference proteome</keyword>
<dbReference type="GO" id="GO:0051213">
    <property type="term" value="F:dioxygenase activity"/>
    <property type="evidence" value="ECO:0007669"/>
    <property type="project" value="UniProtKB-KW"/>
</dbReference>
<dbReference type="Gene3D" id="3.40.830.10">
    <property type="entry name" value="LigB-like"/>
    <property type="match status" value="1"/>
</dbReference>
<dbReference type="EMBL" id="JAYJLD010000008">
    <property type="protein sequence ID" value="MEB3101568.1"/>
    <property type="molecule type" value="Genomic_DNA"/>
</dbReference>
<evidence type="ECO:0000313" key="3">
    <source>
        <dbReference type="EMBL" id="MEB3101568.1"/>
    </source>
</evidence>
<evidence type="ECO:0000313" key="4">
    <source>
        <dbReference type="Proteomes" id="UP001310386"/>
    </source>
</evidence>
<evidence type="ECO:0000256" key="1">
    <source>
        <dbReference type="ARBA" id="ARBA00023002"/>
    </source>
</evidence>
<dbReference type="PANTHER" id="PTHR30096:SF9">
    <property type="entry name" value="4-HYDROXYPHENYLACETATE CATABOLISM PROTEIN"/>
    <property type="match status" value="1"/>
</dbReference>
<evidence type="ECO:0000259" key="2">
    <source>
        <dbReference type="Pfam" id="PF02900"/>
    </source>
</evidence>
<keyword evidence="1" id="KW-0560">Oxidoreductase</keyword>
<dbReference type="RefSeq" id="WP_371753685.1">
    <property type="nucleotide sequence ID" value="NZ_JAYJLD010000008.1"/>
</dbReference>
<proteinExistence type="predicted"/>
<keyword evidence="3" id="KW-0223">Dioxygenase</keyword>
<dbReference type="Pfam" id="PF02900">
    <property type="entry name" value="LigB"/>
    <property type="match status" value="1"/>
</dbReference>
<sequence>MAIELSVITPHVPRIVHEHLVPDFQKEMVAGMKQVAGIIEGVKPDVVVLISCHWPSTFDHFVDATPRHKGVLTSLEAPDLVKDVPFDYPGDEELGMKLAEAARAAGLRVTAFSNPTYIWDYGTLVPLRYLVPKEDIPVISLSVTWAANLEESYQWGQVIAKVLEESGKKAVFVASGALSHNLGRSPEQMPTRSEMALNEEFTKYLNECDFASAWDMLPQYSKAAGVESGGRHLAVFFGAHEGEYTSQYFGAGQSSGSWNVVMTFEKK</sequence>
<dbReference type="SUPFAM" id="SSF53213">
    <property type="entry name" value="LigB-like"/>
    <property type="match status" value="1"/>
</dbReference>
<feature type="domain" description="Extradiol ring-cleavage dioxygenase class III enzyme subunit B" evidence="2">
    <location>
        <begin position="8"/>
        <end position="249"/>
    </location>
</feature>
<reference evidence="3" key="1">
    <citation type="submission" date="2023-12" db="EMBL/GenBank/DDBJ databases">
        <title>Fervidustalea candida gen. nov., sp. nov., a novel member of the family Paenibacillaceae isolated from a geothermal area.</title>
        <authorList>
            <person name="Li W.-J."/>
            <person name="Jiao J.-Y."/>
            <person name="Chen Y."/>
        </authorList>
    </citation>
    <scope>NUCLEOTIDE SEQUENCE</scope>
    <source>
        <strain evidence="3">SYSU GA230002</strain>
    </source>
</reference>
<accession>A0ABU5ZH72</accession>